<evidence type="ECO:0000313" key="2">
    <source>
        <dbReference type="Proteomes" id="UP001054945"/>
    </source>
</evidence>
<dbReference type="Proteomes" id="UP001054945">
    <property type="component" value="Unassembled WGS sequence"/>
</dbReference>
<proteinExistence type="predicted"/>
<name>A0AAV4T9P3_CAEEX</name>
<dbReference type="EMBL" id="BPLR01010716">
    <property type="protein sequence ID" value="GIY41472.1"/>
    <property type="molecule type" value="Genomic_DNA"/>
</dbReference>
<comment type="caution">
    <text evidence="1">The sequence shown here is derived from an EMBL/GenBank/DDBJ whole genome shotgun (WGS) entry which is preliminary data.</text>
</comment>
<protein>
    <submittedName>
        <fullName evidence="1">Uncharacterized protein</fullName>
    </submittedName>
</protein>
<dbReference type="AlphaFoldDB" id="A0AAV4T9P3"/>
<accession>A0AAV4T9P3</accession>
<evidence type="ECO:0000313" key="1">
    <source>
        <dbReference type="EMBL" id="GIY41472.1"/>
    </source>
</evidence>
<sequence>MTRTSCDPSARVDTHDEREVIFGYQRKLGLVCLKGCTWNGEKSLGESMLRGDFVKWTEQKLFLQDFSLLFGNMKHCLSLGTAECTISRTLDREKQHFVSKATQTFTAEWEFCHKFL</sequence>
<organism evidence="1 2">
    <name type="scientific">Caerostris extrusa</name>
    <name type="common">Bark spider</name>
    <name type="synonym">Caerostris bankana</name>
    <dbReference type="NCBI Taxonomy" id="172846"/>
    <lineage>
        <taxon>Eukaryota</taxon>
        <taxon>Metazoa</taxon>
        <taxon>Ecdysozoa</taxon>
        <taxon>Arthropoda</taxon>
        <taxon>Chelicerata</taxon>
        <taxon>Arachnida</taxon>
        <taxon>Araneae</taxon>
        <taxon>Araneomorphae</taxon>
        <taxon>Entelegynae</taxon>
        <taxon>Araneoidea</taxon>
        <taxon>Araneidae</taxon>
        <taxon>Caerostris</taxon>
    </lineage>
</organism>
<gene>
    <name evidence="1" type="ORF">CEXT_74701</name>
</gene>
<keyword evidence="2" id="KW-1185">Reference proteome</keyword>
<reference evidence="1 2" key="1">
    <citation type="submission" date="2021-06" db="EMBL/GenBank/DDBJ databases">
        <title>Caerostris extrusa draft genome.</title>
        <authorList>
            <person name="Kono N."/>
            <person name="Arakawa K."/>
        </authorList>
    </citation>
    <scope>NUCLEOTIDE SEQUENCE [LARGE SCALE GENOMIC DNA]</scope>
</reference>